<dbReference type="SUPFAM" id="SSF56935">
    <property type="entry name" value="Porins"/>
    <property type="match status" value="1"/>
</dbReference>
<dbReference type="PROSITE" id="PS52016">
    <property type="entry name" value="TONB_DEPENDENT_REC_3"/>
    <property type="match status" value="1"/>
</dbReference>
<evidence type="ECO:0000256" key="1">
    <source>
        <dbReference type="ARBA" id="ARBA00004571"/>
    </source>
</evidence>
<protein>
    <submittedName>
        <fullName evidence="13">TonB-dependent receptor</fullName>
    </submittedName>
</protein>
<comment type="similarity">
    <text evidence="8 9">Belongs to the TonB-dependent receptor family.</text>
</comment>
<comment type="subcellular location">
    <subcellularLocation>
        <location evidence="1 8">Cell outer membrane</location>
        <topology evidence="1 8">Multi-pass membrane protein</topology>
    </subcellularLocation>
</comment>
<evidence type="ECO:0000256" key="5">
    <source>
        <dbReference type="ARBA" id="ARBA00023077"/>
    </source>
</evidence>
<feature type="chain" id="PRO_5012472172" evidence="10">
    <location>
        <begin position="30"/>
        <end position="836"/>
    </location>
</feature>
<feature type="domain" description="TonB-dependent receptor-like beta-barrel" evidence="11">
    <location>
        <begin position="363"/>
        <end position="802"/>
    </location>
</feature>
<keyword evidence="13" id="KW-0675">Receptor</keyword>
<keyword evidence="5 9" id="KW-0798">TonB box</keyword>
<evidence type="ECO:0000259" key="12">
    <source>
        <dbReference type="Pfam" id="PF07715"/>
    </source>
</evidence>
<dbReference type="AlphaFoldDB" id="A0A2A3ME31"/>
<feature type="domain" description="TonB-dependent receptor plug" evidence="12">
    <location>
        <begin position="57"/>
        <end position="157"/>
    </location>
</feature>
<evidence type="ECO:0000313" key="14">
    <source>
        <dbReference type="Proteomes" id="UP000242313"/>
    </source>
</evidence>
<dbReference type="InterPro" id="IPR036942">
    <property type="entry name" value="Beta-barrel_TonB_sf"/>
</dbReference>
<evidence type="ECO:0000259" key="11">
    <source>
        <dbReference type="Pfam" id="PF00593"/>
    </source>
</evidence>
<dbReference type="InterPro" id="IPR039426">
    <property type="entry name" value="TonB-dep_rcpt-like"/>
</dbReference>
<evidence type="ECO:0000256" key="4">
    <source>
        <dbReference type="ARBA" id="ARBA00022692"/>
    </source>
</evidence>
<evidence type="ECO:0000256" key="3">
    <source>
        <dbReference type="ARBA" id="ARBA00022452"/>
    </source>
</evidence>
<dbReference type="PANTHER" id="PTHR40980">
    <property type="entry name" value="PLUG DOMAIN-CONTAINING PROTEIN"/>
    <property type="match status" value="1"/>
</dbReference>
<evidence type="ECO:0000256" key="10">
    <source>
        <dbReference type="SAM" id="SignalP"/>
    </source>
</evidence>
<reference evidence="13 14" key="1">
    <citation type="submission" date="2017-09" db="EMBL/GenBank/DDBJ databases">
        <title>Pseudomonas abyssi sp. nov. isolated from Abyssopelagic Water.</title>
        <authorList>
            <person name="Wei Y."/>
        </authorList>
    </citation>
    <scope>NUCLEOTIDE SEQUENCE [LARGE SCALE GENOMIC DNA]</scope>
    <source>
        <strain evidence="13 14">MT5</strain>
    </source>
</reference>
<dbReference type="Proteomes" id="UP000242313">
    <property type="component" value="Unassembled WGS sequence"/>
</dbReference>
<keyword evidence="7 8" id="KW-0998">Cell outer membrane</keyword>
<evidence type="ECO:0000256" key="9">
    <source>
        <dbReference type="RuleBase" id="RU003357"/>
    </source>
</evidence>
<dbReference type="Pfam" id="PF07715">
    <property type="entry name" value="Plug"/>
    <property type="match status" value="1"/>
</dbReference>
<evidence type="ECO:0000313" key="13">
    <source>
        <dbReference type="EMBL" id="PBK03022.1"/>
    </source>
</evidence>
<name>A0A2A3ME31_9PSED</name>
<evidence type="ECO:0000256" key="2">
    <source>
        <dbReference type="ARBA" id="ARBA00022448"/>
    </source>
</evidence>
<accession>A0A2A3ME31</accession>
<keyword evidence="3 8" id="KW-1134">Transmembrane beta strand</keyword>
<dbReference type="CDD" id="cd01347">
    <property type="entry name" value="ligand_gated_channel"/>
    <property type="match status" value="1"/>
</dbReference>
<gene>
    <name evidence="13" type="ORF">CNQ84_16990</name>
</gene>
<dbReference type="InterPro" id="IPR037066">
    <property type="entry name" value="Plug_dom_sf"/>
</dbReference>
<evidence type="ECO:0000256" key="8">
    <source>
        <dbReference type="PROSITE-ProRule" id="PRU01360"/>
    </source>
</evidence>
<dbReference type="InterPro" id="IPR010104">
    <property type="entry name" value="TonB_rcpt_bac"/>
</dbReference>
<dbReference type="GO" id="GO:0009279">
    <property type="term" value="C:cell outer membrane"/>
    <property type="evidence" value="ECO:0007669"/>
    <property type="project" value="UniProtKB-SubCell"/>
</dbReference>
<dbReference type="NCBIfam" id="TIGR01782">
    <property type="entry name" value="TonB-Xanth-Caul"/>
    <property type="match status" value="1"/>
</dbReference>
<dbReference type="Gene3D" id="2.40.170.20">
    <property type="entry name" value="TonB-dependent receptor, beta-barrel domain"/>
    <property type="match status" value="1"/>
</dbReference>
<feature type="signal peptide" evidence="10">
    <location>
        <begin position="1"/>
        <end position="29"/>
    </location>
</feature>
<organism evidence="13 14">
    <name type="scientific">Pseudomonas abyssi</name>
    <dbReference type="NCBI Taxonomy" id="170540"/>
    <lineage>
        <taxon>Bacteria</taxon>
        <taxon>Pseudomonadati</taxon>
        <taxon>Pseudomonadota</taxon>
        <taxon>Gammaproteobacteria</taxon>
        <taxon>Pseudomonadales</taxon>
        <taxon>Pseudomonadaceae</taxon>
        <taxon>Pseudomonas</taxon>
    </lineage>
</organism>
<proteinExistence type="inferred from homology"/>
<keyword evidence="6 8" id="KW-0472">Membrane</keyword>
<evidence type="ECO:0000256" key="6">
    <source>
        <dbReference type="ARBA" id="ARBA00023136"/>
    </source>
</evidence>
<keyword evidence="2 8" id="KW-0813">Transport</keyword>
<dbReference type="InterPro" id="IPR012910">
    <property type="entry name" value="Plug_dom"/>
</dbReference>
<keyword evidence="4 8" id="KW-0812">Transmembrane</keyword>
<dbReference type="Gene3D" id="2.170.130.10">
    <property type="entry name" value="TonB-dependent receptor, plug domain"/>
    <property type="match status" value="1"/>
</dbReference>
<dbReference type="InterPro" id="IPR000531">
    <property type="entry name" value="Beta-barrel_TonB"/>
</dbReference>
<dbReference type="RefSeq" id="WP_096006027.1">
    <property type="nucleotide sequence ID" value="NZ_NTMR01000026.1"/>
</dbReference>
<dbReference type="PANTHER" id="PTHR40980:SF4">
    <property type="entry name" value="TONB-DEPENDENT RECEPTOR-LIKE BETA-BARREL DOMAIN-CONTAINING PROTEIN"/>
    <property type="match status" value="1"/>
</dbReference>
<comment type="caution">
    <text evidence="13">The sequence shown here is derived from an EMBL/GenBank/DDBJ whole genome shotgun (WGS) entry which is preliminary data.</text>
</comment>
<dbReference type="EMBL" id="NTMR01000026">
    <property type="protein sequence ID" value="PBK03022.1"/>
    <property type="molecule type" value="Genomic_DNA"/>
</dbReference>
<sequence length="836" mass="92730">MSARHSRLHAGFRISTLALAIAGSSASWAQATTEVMTIIGQAAQMEQALEEQRLSNNTESVVHADAIGQLPDDNAAEALQRVPGISVERDQGEGRFVRVRGLGADLNSVTINGTLVPAPESDRRAVAMDVLPSELIQSLSVVKTLTPDMDANSLGGTIEVESLSGFDHDELFYSLSTEASYDDNTGDTSPEVSGAFSNRFSVGDGVDNLAIAAALSWADRSFGSDNVETGGAWDFDDPAGARLEELEERRYDINRERAGVGFNVDYRPDEDTELYVRTLYSRFKDSETRQANIIEFADPQLPGERGDAEGSREIKDREETQEIKSLVLGGERQLGVWKVAAQYGYSQAEEDSPLHTPGAVFEGNDDFLNAGYNDSKQPNVSVDNAFYDPANFTLAEIEREKGLTTDTEQNIRLDLTRDWFMADLPSQLQFGAKFSTREKDNNLDVWAYEDFDAYGFTDDQLSLAQFVSGTTRLGPKISASALERLLSGLNPADFYDDEESRINDFTIQENINAAYLMNTVDIDDLRIIAGLRYEGTRLETEGTGLNEGVFESVDTRNSYHHWLPGLHAIYQLGANSQLRASWTNSVVRPTFGQLFPGFVIDGNEAEFGNPNLKPLESSNLDLGIEHYMGRAGAVSAFVFYKDIENFVYDADLAGTGEYATYDEAMTYVNGDSATVYGLELAYAQKFSWLPSPWNGLLVNANTTLSRSDADIEQFNPDTGRMQSRSIDLPGQSDLTGNLTLGWENDRLSLRVSANYKSDYLDEVGDVLDKRYDYRVDDQLFVDLSASYFLTEHLQVFMAAQNITDESYYVYTGDRKYNAQYEEYGPTYKVGLTLTHF</sequence>
<keyword evidence="14" id="KW-1185">Reference proteome</keyword>
<evidence type="ECO:0000256" key="7">
    <source>
        <dbReference type="ARBA" id="ARBA00023237"/>
    </source>
</evidence>
<dbReference type="Pfam" id="PF00593">
    <property type="entry name" value="TonB_dep_Rec_b-barrel"/>
    <property type="match status" value="1"/>
</dbReference>
<keyword evidence="10" id="KW-0732">Signal</keyword>